<proteinExistence type="predicted"/>
<dbReference type="Proteomes" id="UP000435112">
    <property type="component" value="Unassembled WGS sequence"/>
</dbReference>
<sequence>MLHDEVNQPRRRDNSRIRNLGLQVFNESLAALEFIFEMFTLGYGIAASSSEAVQFASQALDVVHQLINIRVAGIWAGLCNAPSNLSLKPLDLSLEVASLFVDESRQFTNLGYQACGLDQGIKTRSAGLQLRNLAQQHVQVLESTEYSDRKVVSTETLQQRRCLAFNVHAYLDVTQVRRGHSSLTRRQQQFLSDILANKTTQHCEFTSRKRRHRQRARPPVVPLLQCDSTSHIFERSRNGGATAGSEVDVTGAPEVGLVAAPMGGGEIIAADTDGSVVEGVSMSVVVVDGALVVSLDVVLVEAPDAPASFAGVVKRPPITEGAFCAASAPAPCSSPPPELVGGLLPPAGGCVGVSEA</sequence>
<gene>
    <name evidence="1" type="ORF">PR002_g3122</name>
</gene>
<accession>A0A6A3NRN7</accession>
<dbReference type="EMBL" id="QXFU01000111">
    <property type="protein sequence ID" value="KAE9043862.1"/>
    <property type="molecule type" value="Genomic_DNA"/>
</dbReference>
<reference evidence="1 2" key="1">
    <citation type="submission" date="2018-09" db="EMBL/GenBank/DDBJ databases">
        <title>Genomic investigation of the strawberry pathogen Phytophthora fragariae indicates pathogenicity is determined by transcriptional variation in three key races.</title>
        <authorList>
            <person name="Adams T.M."/>
            <person name="Armitage A.D."/>
            <person name="Sobczyk M.K."/>
            <person name="Bates H.J."/>
            <person name="Dunwell J.M."/>
            <person name="Nellist C.F."/>
            <person name="Harrison R.J."/>
        </authorList>
    </citation>
    <scope>NUCLEOTIDE SEQUENCE [LARGE SCALE GENOMIC DNA]</scope>
    <source>
        <strain evidence="1 2">SCRP324</strain>
    </source>
</reference>
<evidence type="ECO:0000313" key="2">
    <source>
        <dbReference type="Proteomes" id="UP000435112"/>
    </source>
</evidence>
<name>A0A6A3NRN7_9STRA</name>
<protein>
    <submittedName>
        <fullName evidence="1">Uncharacterized protein</fullName>
    </submittedName>
</protein>
<dbReference type="AlphaFoldDB" id="A0A6A3NRN7"/>
<organism evidence="1 2">
    <name type="scientific">Phytophthora rubi</name>
    <dbReference type="NCBI Taxonomy" id="129364"/>
    <lineage>
        <taxon>Eukaryota</taxon>
        <taxon>Sar</taxon>
        <taxon>Stramenopiles</taxon>
        <taxon>Oomycota</taxon>
        <taxon>Peronosporomycetes</taxon>
        <taxon>Peronosporales</taxon>
        <taxon>Peronosporaceae</taxon>
        <taxon>Phytophthora</taxon>
    </lineage>
</organism>
<evidence type="ECO:0000313" key="1">
    <source>
        <dbReference type="EMBL" id="KAE9043862.1"/>
    </source>
</evidence>
<comment type="caution">
    <text evidence="1">The sequence shown here is derived from an EMBL/GenBank/DDBJ whole genome shotgun (WGS) entry which is preliminary data.</text>
</comment>